<dbReference type="AlphaFoldDB" id="A0A2I2KXB4"/>
<dbReference type="EMBL" id="FZMO01000376">
    <property type="protein sequence ID" value="SNQ50297.1"/>
    <property type="molecule type" value="Genomic_DNA"/>
</dbReference>
<organism evidence="3 4">
    <name type="scientific">Frankia canadensis</name>
    <dbReference type="NCBI Taxonomy" id="1836972"/>
    <lineage>
        <taxon>Bacteria</taxon>
        <taxon>Bacillati</taxon>
        <taxon>Actinomycetota</taxon>
        <taxon>Actinomycetes</taxon>
        <taxon>Frankiales</taxon>
        <taxon>Frankiaceae</taxon>
        <taxon>Frankia</taxon>
    </lineage>
</organism>
<evidence type="ECO:0000313" key="3">
    <source>
        <dbReference type="EMBL" id="SNQ50297.1"/>
    </source>
</evidence>
<dbReference type="Gene3D" id="3.30.559.10">
    <property type="entry name" value="Chloramphenicol acetyltransferase-like domain"/>
    <property type="match status" value="1"/>
</dbReference>
<dbReference type="InterPro" id="IPR001242">
    <property type="entry name" value="Condensation_dom"/>
</dbReference>
<proteinExistence type="predicted"/>
<evidence type="ECO:0000259" key="2">
    <source>
        <dbReference type="Pfam" id="PF00668"/>
    </source>
</evidence>
<accession>A0A2I2KXB4</accession>
<dbReference type="InterPro" id="IPR023213">
    <property type="entry name" value="CAT-like_dom_sf"/>
</dbReference>
<evidence type="ECO:0000256" key="1">
    <source>
        <dbReference type="SAM" id="MobiDB-lite"/>
    </source>
</evidence>
<feature type="region of interest" description="Disordered" evidence="1">
    <location>
        <begin position="484"/>
        <end position="537"/>
    </location>
</feature>
<dbReference type="Proteomes" id="UP000234331">
    <property type="component" value="Unassembled WGS sequence"/>
</dbReference>
<dbReference type="SUPFAM" id="SSF52777">
    <property type="entry name" value="CoA-dependent acyltransferases"/>
    <property type="match status" value="1"/>
</dbReference>
<sequence length="537" mass="55951">MGWAHEGDAPASPIPDRVLTPGEQILAASDRASAPLTCGLLVQIDGRLDPDQLRSAVWAVIRRHPMARAVLYGSRQHAWRFAAEPTADPFGFVDDGTDGWRVQELLSSAPFDLRRYPPLRVALVRRPEGDQLCVVAHHLAFDGLRLAALVTEILDHYRHPSDEHHPSDGPRPAGGTVRGMPAGMSAVVRSGAPGWSALVRRSGRYITPLTLGRGDGYGFHPMVLPAPSGGRTLPDGRHMTVNDLLLGAAHLAVDRWNARRGGETGRLRIRMPVDLVTAPSFAASASSSSFPGPAEISGNRTGQTIIMSEAAERADPVRLAGRVVEQTCQAKQVVPPPVPGVSGALGIAAARFVPGPWRSTLLRLGVAAGRPLLAPTAAVSNLGRHDAVAGPIGTAAPRAGSGRLLVAVGSGGLVAGTGPAVTAVYFTGTAGMPQGLFIGVLGMGDRLNVTFGHHRQLFGPGSVPAFADLFRASFAELVEIGSAGSATPPASAPPSVASPRSASPAPASEPAAAPARRPERSRFSPAADQRRGTVPTR</sequence>
<feature type="domain" description="Condensation" evidence="2">
    <location>
        <begin position="41"/>
        <end position="170"/>
    </location>
</feature>
<dbReference type="GO" id="GO:0003824">
    <property type="term" value="F:catalytic activity"/>
    <property type="evidence" value="ECO:0007669"/>
    <property type="project" value="InterPro"/>
</dbReference>
<evidence type="ECO:0000313" key="4">
    <source>
        <dbReference type="Proteomes" id="UP000234331"/>
    </source>
</evidence>
<protein>
    <recommendedName>
        <fullName evidence="2">Condensation domain-containing protein</fullName>
    </recommendedName>
</protein>
<dbReference type="OrthoDB" id="5487049at2"/>
<name>A0A2I2KXB4_9ACTN</name>
<gene>
    <name evidence="3" type="ORF">FRACA_4370002</name>
</gene>
<feature type="compositionally biased region" description="Low complexity" evidence="1">
    <location>
        <begin position="484"/>
        <end position="515"/>
    </location>
</feature>
<dbReference type="Pfam" id="PF00668">
    <property type="entry name" value="Condensation"/>
    <property type="match status" value="1"/>
</dbReference>
<dbReference type="GO" id="GO:0008610">
    <property type="term" value="P:lipid biosynthetic process"/>
    <property type="evidence" value="ECO:0007669"/>
    <property type="project" value="UniProtKB-ARBA"/>
</dbReference>
<reference evidence="3 4" key="1">
    <citation type="submission" date="2017-06" db="EMBL/GenBank/DDBJ databases">
        <authorList>
            <person name="Kim H.J."/>
            <person name="Triplett B.A."/>
        </authorList>
    </citation>
    <scope>NUCLEOTIDE SEQUENCE [LARGE SCALE GENOMIC DNA]</scope>
    <source>
        <strain evidence="3">FRACA_ARgP5</strain>
    </source>
</reference>
<keyword evidence="4" id="KW-1185">Reference proteome</keyword>